<gene>
    <name evidence="1" type="ORF">EUX54_01615</name>
</gene>
<evidence type="ECO:0008006" key="3">
    <source>
        <dbReference type="Google" id="ProtNLM"/>
    </source>
</evidence>
<dbReference type="Proteomes" id="UP000318695">
    <property type="component" value="Unassembled WGS sequence"/>
</dbReference>
<dbReference type="RefSeq" id="WP_140578022.1">
    <property type="nucleotide sequence ID" value="NZ_SDPI01000003.1"/>
</dbReference>
<reference evidence="1 2" key="1">
    <citation type="submission" date="2019-01" db="EMBL/GenBank/DDBJ databases">
        <title>Comparative genomic analysis identifies haemin-independent Haemophilus haemolyticus: a formal re-classification of Haemophilus intermedius.</title>
        <authorList>
            <person name="Harris T.M."/>
            <person name="Price E.P."/>
            <person name="Sarovich D.S."/>
            <person name="Norskov-Lauritsen N."/>
            <person name="Beissbarth J."/>
            <person name="Chang A.B."/>
            <person name="Smith-Vaughan H.C."/>
        </authorList>
    </citation>
    <scope>NUCLEOTIDE SEQUENCE [LARGE SCALE GENOMIC DNA]</scope>
    <source>
        <strain evidence="1 2">CCUG 30218</strain>
    </source>
</reference>
<accession>A0A502JP82</accession>
<dbReference type="AlphaFoldDB" id="A0A502JP82"/>
<organism evidence="1 2">
    <name type="scientific">Haemophilus haemolyticus</name>
    <dbReference type="NCBI Taxonomy" id="726"/>
    <lineage>
        <taxon>Bacteria</taxon>
        <taxon>Pseudomonadati</taxon>
        <taxon>Pseudomonadota</taxon>
        <taxon>Gammaproteobacteria</taxon>
        <taxon>Pasteurellales</taxon>
        <taxon>Pasteurellaceae</taxon>
        <taxon>Haemophilus</taxon>
    </lineage>
</organism>
<proteinExistence type="predicted"/>
<evidence type="ECO:0000313" key="2">
    <source>
        <dbReference type="Proteomes" id="UP000318695"/>
    </source>
</evidence>
<sequence>MPNWCVGDLKIRGELADITHFLTECIEGCECDIDELGTLEIQNIRGQAIKGARRVFCDNPNEIIEGYELENGYIVVIPISAAWVLSPPEMIELSKKFNVDFRFYGFEWGNAFNQELEIIKGVLTLDKCIEFKNYIWECPMPYLGG</sequence>
<comment type="caution">
    <text evidence="1">The sequence shown here is derived from an EMBL/GenBank/DDBJ whole genome shotgun (WGS) entry which is preliminary data.</text>
</comment>
<name>A0A502JP82_HAEHA</name>
<evidence type="ECO:0000313" key="1">
    <source>
        <dbReference type="EMBL" id="TPH01578.1"/>
    </source>
</evidence>
<dbReference type="EMBL" id="SDPI01000003">
    <property type="protein sequence ID" value="TPH01578.1"/>
    <property type="molecule type" value="Genomic_DNA"/>
</dbReference>
<protein>
    <recommendedName>
        <fullName evidence="3">YubB ferredoxin-like domain-containing protein</fullName>
    </recommendedName>
</protein>